<comment type="caution">
    <text evidence="14">Lacks conserved residue(s) required for the propagation of feature annotation.</text>
</comment>
<dbReference type="Pfam" id="PF04055">
    <property type="entry name" value="Radical_SAM"/>
    <property type="match status" value="1"/>
</dbReference>
<evidence type="ECO:0000256" key="8">
    <source>
        <dbReference type="ARBA" id="ARBA00022691"/>
    </source>
</evidence>
<dbReference type="EMBL" id="JACPUR010000039">
    <property type="protein sequence ID" value="MBI3129233.1"/>
    <property type="molecule type" value="Genomic_DNA"/>
</dbReference>
<dbReference type="HAMAP" id="MF_01849">
    <property type="entry name" value="RNA_methyltr_RlmN"/>
    <property type="match status" value="1"/>
</dbReference>
<feature type="binding site" evidence="14">
    <location>
        <position position="119"/>
    </location>
    <ligand>
        <name>[4Fe-4S] cluster</name>
        <dbReference type="ChEBI" id="CHEBI:49883"/>
        <note>4Fe-4S-S-AdoMet</note>
    </ligand>
</feature>
<accession>A0A932I1Z7</accession>
<organism evidence="16 17">
    <name type="scientific">Tectimicrobiota bacterium</name>
    <dbReference type="NCBI Taxonomy" id="2528274"/>
    <lineage>
        <taxon>Bacteria</taxon>
        <taxon>Pseudomonadati</taxon>
        <taxon>Nitrospinota/Tectimicrobiota group</taxon>
        <taxon>Candidatus Tectimicrobiota</taxon>
    </lineage>
</organism>
<evidence type="ECO:0000256" key="2">
    <source>
        <dbReference type="ARBA" id="ARBA00007544"/>
    </source>
</evidence>
<evidence type="ECO:0000256" key="13">
    <source>
        <dbReference type="ARBA" id="ARBA00023157"/>
    </source>
</evidence>
<keyword evidence="9 14" id="KW-0819">tRNA processing</keyword>
<keyword evidence="13 14" id="KW-1015">Disulfide bond</keyword>
<dbReference type="SUPFAM" id="SSF102114">
    <property type="entry name" value="Radical SAM enzymes"/>
    <property type="match status" value="1"/>
</dbReference>
<dbReference type="InterPro" id="IPR027492">
    <property type="entry name" value="RNA_MTrfase_RlmN"/>
</dbReference>
<evidence type="ECO:0000259" key="15">
    <source>
        <dbReference type="PROSITE" id="PS51918"/>
    </source>
</evidence>
<feature type="domain" description="Radical SAM core" evidence="15">
    <location>
        <begin position="105"/>
        <end position="337"/>
    </location>
</feature>
<feature type="active site" description="S-methylcysteine intermediate" evidence="14">
    <location>
        <position position="342"/>
    </location>
</feature>
<dbReference type="PIRSF" id="PIRSF006004">
    <property type="entry name" value="CHP00048"/>
    <property type="match status" value="1"/>
</dbReference>
<evidence type="ECO:0000256" key="7">
    <source>
        <dbReference type="ARBA" id="ARBA00022679"/>
    </source>
</evidence>
<comment type="catalytic activity">
    <reaction evidence="14">
        <text>adenosine(2503) in 23S rRNA + 2 reduced [2Fe-2S]-[ferredoxin] + 2 S-adenosyl-L-methionine = 2-methyladenosine(2503) in 23S rRNA + 5'-deoxyadenosine + L-methionine + 2 oxidized [2Fe-2S]-[ferredoxin] + S-adenosyl-L-homocysteine</text>
        <dbReference type="Rhea" id="RHEA:42916"/>
        <dbReference type="Rhea" id="RHEA-COMP:10000"/>
        <dbReference type="Rhea" id="RHEA-COMP:10001"/>
        <dbReference type="Rhea" id="RHEA-COMP:10152"/>
        <dbReference type="Rhea" id="RHEA-COMP:10282"/>
        <dbReference type="ChEBI" id="CHEBI:17319"/>
        <dbReference type="ChEBI" id="CHEBI:33737"/>
        <dbReference type="ChEBI" id="CHEBI:33738"/>
        <dbReference type="ChEBI" id="CHEBI:57844"/>
        <dbReference type="ChEBI" id="CHEBI:57856"/>
        <dbReference type="ChEBI" id="CHEBI:59789"/>
        <dbReference type="ChEBI" id="CHEBI:74411"/>
        <dbReference type="ChEBI" id="CHEBI:74497"/>
        <dbReference type="EC" id="2.1.1.192"/>
    </reaction>
</comment>
<dbReference type="GO" id="GO:0019843">
    <property type="term" value="F:rRNA binding"/>
    <property type="evidence" value="ECO:0007669"/>
    <property type="project" value="UniProtKB-UniRule"/>
</dbReference>
<dbReference type="InterPro" id="IPR048641">
    <property type="entry name" value="RlmN_N"/>
</dbReference>
<evidence type="ECO:0000313" key="16">
    <source>
        <dbReference type="EMBL" id="MBI3129233.1"/>
    </source>
</evidence>
<dbReference type="SFLD" id="SFLDF00275">
    <property type="entry name" value="adenosine_C2_methyltransferase"/>
    <property type="match status" value="1"/>
</dbReference>
<dbReference type="GO" id="GO:0070475">
    <property type="term" value="P:rRNA base methylation"/>
    <property type="evidence" value="ECO:0007669"/>
    <property type="project" value="UniProtKB-UniRule"/>
</dbReference>
<evidence type="ECO:0000256" key="14">
    <source>
        <dbReference type="HAMAP-Rule" id="MF_01849"/>
    </source>
</evidence>
<keyword evidence="3 14" id="KW-0004">4Fe-4S</keyword>
<comment type="catalytic activity">
    <reaction evidence="14">
        <text>adenosine(37) in tRNA + 2 reduced [2Fe-2S]-[ferredoxin] + 2 S-adenosyl-L-methionine = 2-methyladenosine(37) in tRNA + 5'-deoxyadenosine + L-methionine + 2 oxidized [2Fe-2S]-[ferredoxin] + S-adenosyl-L-homocysteine</text>
        <dbReference type="Rhea" id="RHEA:43332"/>
        <dbReference type="Rhea" id="RHEA-COMP:10000"/>
        <dbReference type="Rhea" id="RHEA-COMP:10001"/>
        <dbReference type="Rhea" id="RHEA-COMP:10162"/>
        <dbReference type="Rhea" id="RHEA-COMP:10485"/>
        <dbReference type="ChEBI" id="CHEBI:17319"/>
        <dbReference type="ChEBI" id="CHEBI:33737"/>
        <dbReference type="ChEBI" id="CHEBI:33738"/>
        <dbReference type="ChEBI" id="CHEBI:57844"/>
        <dbReference type="ChEBI" id="CHEBI:57856"/>
        <dbReference type="ChEBI" id="CHEBI:59789"/>
        <dbReference type="ChEBI" id="CHEBI:74411"/>
        <dbReference type="ChEBI" id="CHEBI:74497"/>
        <dbReference type="EC" id="2.1.1.192"/>
    </reaction>
</comment>
<dbReference type="PROSITE" id="PS51918">
    <property type="entry name" value="RADICAL_SAM"/>
    <property type="match status" value="1"/>
</dbReference>
<dbReference type="SFLD" id="SFLDS00029">
    <property type="entry name" value="Radical_SAM"/>
    <property type="match status" value="1"/>
</dbReference>
<feature type="binding site" evidence="14">
    <location>
        <position position="299"/>
    </location>
    <ligand>
        <name>S-adenosyl-L-methionine</name>
        <dbReference type="ChEBI" id="CHEBI:59789"/>
    </ligand>
</feature>
<name>A0A932I1Z7_UNCTE</name>
<gene>
    <name evidence="14 16" type="primary">rlmN</name>
    <name evidence="16" type="ORF">HYZ11_16620</name>
</gene>
<dbReference type="Gene3D" id="3.20.20.70">
    <property type="entry name" value="Aldolase class I"/>
    <property type="match status" value="1"/>
</dbReference>
<comment type="cofactor">
    <cofactor evidence="14">
        <name>[4Fe-4S] cluster</name>
        <dbReference type="ChEBI" id="CHEBI:49883"/>
    </cofactor>
    <text evidence="14">Binds 1 [4Fe-4S] cluster. The cluster is coordinated with 3 cysteines and an exchangeable S-adenosyl-L-methionine.</text>
</comment>
<feature type="binding site" evidence="14">
    <location>
        <position position="200"/>
    </location>
    <ligand>
        <name>S-adenosyl-L-methionine</name>
        <dbReference type="ChEBI" id="CHEBI:59789"/>
    </ligand>
</feature>
<dbReference type="GO" id="GO:0005737">
    <property type="term" value="C:cytoplasm"/>
    <property type="evidence" value="ECO:0007669"/>
    <property type="project" value="UniProtKB-SubCell"/>
</dbReference>
<feature type="binding site" evidence="14">
    <location>
        <begin position="223"/>
        <end position="225"/>
    </location>
    <ligand>
        <name>S-adenosyl-L-methionine</name>
        <dbReference type="ChEBI" id="CHEBI:59789"/>
    </ligand>
</feature>
<dbReference type="GO" id="GO:0070040">
    <property type="term" value="F:rRNA (adenine(2503)-C2-)-methyltransferase activity"/>
    <property type="evidence" value="ECO:0007669"/>
    <property type="project" value="UniProtKB-UniRule"/>
</dbReference>
<comment type="function">
    <text evidence="14">Specifically methylates position 2 of adenine 2503 in 23S rRNA and position 2 of adenine 37 in tRNAs.</text>
</comment>
<feature type="active site" description="Proton acceptor" evidence="14">
    <location>
        <position position="94"/>
    </location>
</feature>
<comment type="subcellular location">
    <subcellularLocation>
        <location evidence="1 14">Cytoplasm</location>
    </subcellularLocation>
</comment>
<evidence type="ECO:0000256" key="5">
    <source>
        <dbReference type="ARBA" id="ARBA00022552"/>
    </source>
</evidence>
<feature type="binding site" evidence="14">
    <location>
        <position position="126"/>
    </location>
    <ligand>
        <name>[4Fe-4S] cluster</name>
        <dbReference type="ChEBI" id="CHEBI:49883"/>
        <note>4Fe-4S-S-AdoMet</note>
    </ligand>
</feature>
<dbReference type="NCBIfam" id="TIGR00048">
    <property type="entry name" value="rRNA_mod_RlmN"/>
    <property type="match status" value="1"/>
</dbReference>
<feature type="binding site" evidence="14">
    <location>
        <position position="123"/>
    </location>
    <ligand>
        <name>[4Fe-4S] cluster</name>
        <dbReference type="ChEBI" id="CHEBI:49883"/>
        <note>4Fe-4S-S-AdoMet</note>
    </ligand>
</feature>
<dbReference type="GO" id="GO:0046872">
    <property type="term" value="F:metal ion binding"/>
    <property type="evidence" value="ECO:0007669"/>
    <property type="project" value="UniProtKB-KW"/>
</dbReference>
<dbReference type="InterPro" id="IPR013785">
    <property type="entry name" value="Aldolase_TIM"/>
</dbReference>
<evidence type="ECO:0000256" key="9">
    <source>
        <dbReference type="ARBA" id="ARBA00022694"/>
    </source>
</evidence>
<evidence type="ECO:0000256" key="6">
    <source>
        <dbReference type="ARBA" id="ARBA00022603"/>
    </source>
</evidence>
<dbReference type="Pfam" id="PF21016">
    <property type="entry name" value="RlmN_N"/>
    <property type="match status" value="1"/>
</dbReference>
<evidence type="ECO:0000256" key="10">
    <source>
        <dbReference type="ARBA" id="ARBA00022723"/>
    </source>
</evidence>
<reference evidence="16" key="1">
    <citation type="submission" date="2020-07" db="EMBL/GenBank/DDBJ databases">
        <title>Huge and variable diversity of episymbiotic CPR bacteria and DPANN archaea in groundwater ecosystems.</title>
        <authorList>
            <person name="He C.Y."/>
            <person name="Keren R."/>
            <person name="Whittaker M."/>
            <person name="Farag I.F."/>
            <person name="Doudna J."/>
            <person name="Cate J.H.D."/>
            <person name="Banfield J.F."/>
        </authorList>
    </citation>
    <scope>NUCLEOTIDE SEQUENCE</scope>
    <source>
        <strain evidence="16">NC_groundwater_763_Ag_S-0.2um_68_21</strain>
    </source>
</reference>
<dbReference type="Gene3D" id="1.10.150.530">
    <property type="match status" value="1"/>
</dbReference>
<keyword evidence="8 14" id="KW-0949">S-adenosyl-L-methionine</keyword>
<evidence type="ECO:0000313" key="17">
    <source>
        <dbReference type="Proteomes" id="UP000782312"/>
    </source>
</evidence>
<protein>
    <recommendedName>
        <fullName evidence="14">Probable dual-specificity RNA methyltransferase RlmN</fullName>
        <ecNumber evidence="14">2.1.1.192</ecNumber>
    </recommendedName>
    <alternativeName>
        <fullName evidence="14">23S rRNA (adenine(2503)-C(2))-methyltransferase</fullName>
    </alternativeName>
    <alternativeName>
        <fullName evidence="14">23S rRNA m2A2503 methyltransferase</fullName>
    </alternativeName>
    <alternativeName>
        <fullName evidence="14">Ribosomal RNA large subunit methyltransferase N</fullName>
    </alternativeName>
    <alternativeName>
        <fullName evidence="14">tRNA (adenine(37)-C(2))-methyltransferase</fullName>
    </alternativeName>
    <alternativeName>
        <fullName evidence="14">tRNA m2A37 methyltransferase</fullName>
    </alternativeName>
</protein>
<feature type="binding site" evidence="14">
    <location>
        <begin position="168"/>
        <end position="169"/>
    </location>
    <ligand>
        <name>S-adenosyl-L-methionine</name>
        <dbReference type="ChEBI" id="CHEBI:59789"/>
    </ligand>
</feature>
<dbReference type="InterPro" id="IPR058240">
    <property type="entry name" value="rSAM_sf"/>
</dbReference>
<dbReference type="AlphaFoldDB" id="A0A932I1Z7"/>
<dbReference type="GO" id="GO:0051539">
    <property type="term" value="F:4 iron, 4 sulfur cluster binding"/>
    <property type="evidence" value="ECO:0007669"/>
    <property type="project" value="UniProtKB-UniRule"/>
</dbReference>
<dbReference type="Proteomes" id="UP000782312">
    <property type="component" value="Unassembled WGS sequence"/>
</dbReference>
<evidence type="ECO:0000256" key="1">
    <source>
        <dbReference type="ARBA" id="ARBA00004496"/>
    </source>
</evidence>
<keyword evidence="4 14" id="KW-0963">Cytoplasm</keyword>
<evidence type="ECO:0000256" key="12">
    <source>
        <dbReference type="ARBA" id="ARBA00023014"/>
    </source>
</evidence>
<dbReference type="InterPro" id="IPR040072">
    <property type="entry name" value="Methyltransferase_A"/>
</dbReference>
<dbReference type="SFLD" id="SFLDG01062">
    <property type="entry name" value="methyltransferase_(Class_A)"/>
    <property type="match status" value="1"/>
</dbReference>
<dbReference type="InterPro" id="IPR004383">
    <property type="entry name" value="rRNA_lsu_MTrfase_RlmN/Cfr"/>
</dbReference>
<dbReference type="PANTHER" id="PTHR30544">
    <property type="entry name" value="23S RRNA METHYLTRANSFERASE"/>
    <property type="match status" value="1"/>
</dbReference>
<dbReference type="CDD" id="cd01335">
    <property type="entry name" value="Radical_SAM"/>
    <property type="match status" value="1"/>
</dbReference>
<keyword evidence="5 14" id="KW-0698">rRNA processing</keyword>
<keyword evidence="7 14" id="KW-0808">Transferase</keyword>
<proteinExistence type="inferred from homology"/>
<dbReference type="InterPro" id="IPR007197">
    <property type="entry name" value="rSAM"/>
</dbReference>
<keyword evidence="10 14" id="KW-0479">Metal-binding</keyword>
<comment type="miscellaneous">
    <text evidence="14">Reaction proceeds by a ping-pong mechanism involving intermediate methylation of a conserved cysteine residue.</text>
</comment>
<keyword evidence="6 14" id="KW-0489">Methyltransferase</keyword>
<comment type="caution">
    <text evidence="16">The sequence shown here is derived from an EMBL/GenBank/DDBJ whole genome shotgun (WGS) entry which is preliminary data.</text>
</comment>
<comment type="similarity">
    <text evidence="2 14">Belongs to the radical SAM superfamily. RlmN family.</text>
</comment>
<keyword evidence="11 14" id="KW-0408">Iron</keyword>
<sequence length="365" mass="40384">MDPARVDLKGMEEAGLSALCEELGELPYRGRQLCAWIYGRGECDFERMTDLSREFRAKLAERARVGFFSPGRAEEAPDGTRKYAWELSGGARIESVKIPMPRAEGPVRWALCLSTQAGCAMGCAFCLTGRMGLVRDLSAGEIAEQFLAARRDLPPRERFHNIVFMGMGEPLENFGPSATAARILIHPRAGGVSARRLTVSTVGIAPRLAEFARAVPGVGLAVSLHAADDATRGRLVPVNRKWNLDALLRACRELPIPERRRVTFEYVLLQGVNDSAEDARRLARLLRGVRCKINLLPWNPFPGALFERPSPERVEAFRRELVRAGFTATVRQSKGLPIRAACGQLADDERLAARMNRKLHARSKA</sequence>
<dbReference type="GO" id="GO:0000049">
    <property type="term" value="F:tRNA binding"/>
    <property type="evidence" value="ECO:0007669"/>
    <property type="project" value="UniProtKB-UniRule"/>
</dbReference>
<dbReference type="EC" id="2.1.1.192" evidence="14"/>
<evidence type="ECO:0000256" key="11">
    <source>
        <dbReference type="ARBA" id="ARBA00023004"/>
    </source>
</evidence>
<dbReference type="PANTHER" id="PTHR30544:SF5">
    <property type="entry name" value="RADICAL SAM CORE DOMAIN-CONTAINING PROTEIN"/>
    <property type="match status" value="1"/>
</dbReference>
<evidence type="ECO:0000256" key="3">
    <source>
        <dbReference type="ARBA" id="ARBA00022485"/>
    </source>
</evidence>
<dbReference type="GO" id="GO:0030488">
    <property type="term" value="P:tRNA methylation"/>
    <property type="evidence" value="ECO:0007669"/>
    <property type="project" value="UniProtKB-UniRule"/>
</dbReference>
<dbReference type="GO" id="GO:0002935">
    <property type="term" value="F:tRNA (adenine(37)-C2)-methyltransferase activity"/>
    <property type="evidence" value="ECO:0007669"/>
    <property type="project" value="UniProtKB-UniRule"/>
</dbReference>
<evidence type="ECO:0000256" key="4">
    <source>
        <dbReference type="ARBA" id="ARBA00022490"/>
    </source>
</evidence>
<keyword evidence="12 14" id="KW-0411">Iron-sulfur</keyword>